<accession>A0A4Y2FYI8</accession>
<dbReference type="Proteomes" id="UP000499080">
    <property type="component" value="Unassembled WGS sequence"/>
</dbReference>
<organism evidence="1 2">
    <name type="scientific">Araneus ventricosus</name>
    <name type="common">Orbweaver spider</name>
    <name type="synonym">Epeira ventricosa</name>
    <dbReference type="NCBI Taxonomy" id="182803"/>
    <lineage>
        <taxon>Eukaryota</taxon>
        <taxon>Metazoa</taxon>
        <taxon>Ecdysozoa</taxon>
        <taxon>Arthropoda</taxon>
        <taxon>Chelicerata</taxon>
        <taxon>Arachnida</taxon>
        <taxon>Araneae</taxon>
        <taxon>Araneomorphae</taxon>
        <taxon>Entelegynae</taxon>
        <taxon>Araneoidea</taxon>
        <taxon>Araneidae</taxon>
        <taxon>Araneus</taxon>
    </lineage>
</organism>
<evidence type="ECO:0000313" key="1">
    <source>
        <dbReference type="EMBL" id="GBM46530.1"/>
    </source>
</evidence>
<proteinExistence type="predicted"/>
<sequence length="124" mass="14103">MLQTHDASICWPFKQRISFSQEGKLVDPGLNDCKGSGIKSRKTSLSSAKGQVTMPRKDFYHRKGKGIMPRQDSLYPLQDRGLCEKGLLFIHCKQLTMPRRISLSIAKNGTMPRRSFFVSIRKDS</sequence>
<evidence type="ECO:0000313" key="2">
    <source>
        <dbReference type="Proteomes" id="UP000499080"/>
    </source>
</evidence>
<dbReference type="EMBL" id="BGPR01001141">
    <property type="protein sequence ID" value="GBM46530.1"/>
    <property type="molecule type" value="Genomic_DNA"/>
</dbReference>
<comment type="caution">
    <text evidence="1">The sequence shown here is derived from an EMBL/GenBank/DDBJ whole genome shotgun (WGS) entry which is preliminary data.</text>
</comment>
<keyword evidence="2" id="KW-1185">Reference proteome</keyword>
<name>A0A4Y2FYI8_ARAVE</name>
<protein>
    <submittedName>
        <fullName evidence="1">Uncharacterized protein</fullName>
    </submittedName>
</protein>
<gene>
    <name evidence="1" type="ORF">AVEN_17919_1</name>
</gene>
<reference evidence="1 2" key="1">
    <citation type="journal article" date="2019" name="Sci. Rep.">
        <title>Orb-weaving spider Araneus ventricosus genome elucidates the spidroin gene catalogue.</title>
        <authorList>
            <person name="Kono N."/>
            <person name="Nakamura H."/>
            <person name="Ohtoshi R."/>
            <person name="Moran D.A.P."/>
            <person name="Shinohara A."/>
            <person name="Yoshida Y."/>
            <person name="Fujiwara M."/>
            <person name="Mori M."/>
            <person name="Tomita M."/>
            <person name="Arakawa K."/>
        </authorList>
    </citation>
    <scope>NUCLEOTIDE SEQUENCE [LARGE SCALE GENOMIC DNA]</scope>
</reference>
<dbReference type="AlphaFoldDB" id="A0A4Y2FYI8"/>